<accession>A0AAN6VJ32</accession>
<evidence type="ECO:0000313" key="8">
    <source>
        <dbReference type="EMBL" id="KAK4152478.1"/>
    </source>
</evidence>
<evidence type="ECO:0000256" key="2">
    <source>
        <dbReference type="ARBA" id="ARBA00009003"/>
    </source>
</evidence>
<dbReference type="GO" id="GO:0051999">
    <property type="term" value="P:mannosyl-inositol phosphorylceramide biosynthetic process"/>
    <property type="evidence" value="ECO:0007669"/>
    <property type="project" value="TreeGrafter"/>
</dbReference>
<name>A0AAN6VJ32_9PEZI</name>
<dbReference type="GO" id="GO:0000030">
    <property type="term" value="F:mannosyltransferase activity"/>
    <property type="evidence" value="ECO:0007669"/>
    <property type="project" value="TreeGrafter"/>
</dbReference>
<dbReference type="InterPro" id="IPR007577">
    <property type="entry name" value="GlycoTrfase_DXD_sugar-bd_CS"/>
</dbReference>
<keyword evidence="4 7" id="KW-0812">Transmembrane</keyword>
<dbReference type="InterPro" id="IPR029044">
    <property type="entry name" value="Nucleotide-diphossugar_trans"/>
</dbReference>
<keyword evidence="5 7" id="KW-1133">Transmembrane helix</keyword>
<protein>
    <submittedName>
        <fullName evidence="8">Nucleotide-diphospho-sugar transferase</fullName>
    </submittedName>
</protein>
<dbReference type="PANTHER" id="PTHR32385">
    <property type="entry name" value="MANNOSYL PHOSPHORYLINOSITOL CERAMIDE SYNTHASE"/>
    <property type="match status" value="1"/>
</dbReference>
<evidence type="ECO:0000256" key="3">
    <source>
        <dbReference type="ARBA" id="ARBA00022679"/>
    </source>
</evidence>
<evidence type="ECO:0000256" key="5">
    <source>
        <dbReference type="ARBA" id="ARBA00022989"/>
    </source>
</evidence>
<keyword evidence="9" id="KW-1185">Reference proteome</keyword>
<dbReference type="GO" id="GO:0016020">
    <property type="term" value="C:membrane"/>
    <property type="evidence" value="ECO:0007669"/>
    <property type="project" value="UniProtKB-SubCell"/>
</dbReference>
<proteinExistence type="inferred from homology"/>
<dbReference type="SUPFAM" id="SSF53448">
    <property type="entry name" value="Nucleotide-diphospho-sugar transferases"/>
    <property type="match status" value="1"/>
</dbReference>
<comment type="subcellular location">
    <subcellularLocation>
        <location evidence="1">Membrane</location>
    </subcellularLocation>
</comment>
<evidence type="ECO:0000256" key="7">
    <source>
        <dbReference type="SAM" id="Phobius"/>
    </source>
</evidence>
<comment type="caution">
    <text evidence="8">The sequence shown here is derived from an EMBL/GenBank/DDBJ whole genome shotgun (WGS) entry which is preliminary data.</text>
</comment>
<dbReference type="PANTHER" id="PTHR32385:SF20">
    <property type="entry name" value="MANNOSYL PHOSPHORYLINOSITOL CERAMIDE SYNTHASE CSH1-RELATED"/>
    <property type="match status" value="1"/>
</dbReference>
<reference evidence="8" key="2">
    <citation type="submission" date="2023-05" db="EMBL/GenBank/DDBJ databases">
        <authorList>
            <consortium name="Lawrence Berkeley National Laboratory"/>
            <person name="Steindorff A."/>
            <person name="Hensen N."/>
            <person name="Bonometti L."/>
            <person name="Westerberg I."/>
            <person name="Brannstrom I.O."/>
            <person name="Guillou S."/>
            <person name="Cros-Aarteil S."/>
            <person name="Calhoun S."/>
            <person name="Haridas S."/>
            <person name="Kuo A."/>
            <person name="Mondo S."/>
            <person name="Pangilinan J."/>
            <person name="Riley R."/>
            <person name="Labutti K."/>
            <person name="Andreopoulos B."/>
            <person name="Lipzen A."/>
            <person name="Chen C."/>
            <person name="Yanf M."/>
            <person name="Daum C."/>
            <person name="Ng V."/>
            <person name="Clum A."/>
            <person name="Ohm R."/>
            <person name="Martin F."/>
            <person name="Silar P."/>
            <person name="Natvig D."/>
            <person name="Lalanne C."/>
            <person name="Gautier V."/>
            <person name="Ament-Velasquez S.L."/>
            <person name="Kruys A."/>
            <person name="Hutchinson M.I."/>
            <person name="Powell A.J."/>
            <person name="Barry K."/>
            <person name="Miller A.N."/>
            <person name="Grigoriev I.V."/>
            <person name="Debuchy R."/>
            <person name="Gladieux P."/>
            <person name="Thoren M.H."/>
            <person name="Johannesson H."/>
        </authorList>
    </citation>
    <scope>NUCLEOTIDE SEQUENCE</scope>
    <source>
        <strain evidence="8">CBS 538.74</strain>
    </source>
</reference>
<dbReference type="Proteomes" id="UP001302745">
    <property type="component" value="Unassembled WGS sequence"/>
</dbReference>
<evidence type="ECO:0000313" key="9">
    <source>
        <dbReference type="Proteomes" id="UP001302745"/>
    </source>
</evidence>
<reference evidence="8" key="1">
    <citation type="journal article" date="2023" name="Mol. Phylogenet. Evol.">
        <title>Genome-scale phylogeny and comparative genomics of the fungal order Sordariales.</title>
        <authorList>
            <person name="Hensen N."/>
            <person name="Bonometti L."/>
            <person name="Westerberg I."/>
            <person name="Brannstrom I.O."/>
            <person name="Guillou S."/>
            <person name="Cros-Aarteil S."/>
            <person name="Calhoun S."/>
            <person name="Haridas S."/>
            <person name="Kuo A."/>
            <person name="Mondo S."/>
            <person name="Pangilinan J."/>
            <person name="Riley R."/>
            <person name="LaButti K."/>
            <person name="Andreopoulos B."/>
            <person name="Lipzen A."/>
            <person name="Chen C."/>
            <person name="Yan M."/>
            <person name="Daum C."/>
            <person name="Ng V."/>
            <person name="Clum A."/>
            <person name="Steindorff A."/>
            <person name="Ohm R.A."/>
            <person name="Martin F."/>
            <person name="Silar P."/>
            <person name="Natvig D.O."/>
            <person name="Lalanne C."/>
            <person name="Gautier V."/>
            <person name="Ament-Velasquez S.L."/>
            <person name="Kruys A."/>
            <person name="Hutchinson M.I."/>
            <person name="Powell A.J."/>
            <person name="Barry K."/>
            <person name="Miller A.N."/>
            <person name="Grigoriev I.V."/>
            <person name="Debuchy R."/>
            <person name="Gladieux P."/>
            <person name="Hiltunen Thoren M."/>
            <person name="Johannesson H."/>
        </authorList>
    </citation>
    <scope>NUCLEOTIDE SEQUENCE</scope>
    <source>
        <strain evidence="8">CBS 538.74</strain>
    </source>
</reference>
<keyword evidence="6 7" id="KW-0472">Membrane</keyword>
<dbReference type="Pfam" id="PF04488">
    <property type="entry name" value="Gly_transf_sug"/>
    <property type="match status" value="1"/>
</dbReference>
<feature type="transmembrane region" description="Helical" evidence="7">
    <location>
        <begin position="286"/>
        <end position="305"/>
    </location>
</feature>
<evidence type="ECO:0000256" key="1">
    <source>
        <dbReference type="ARBA" id="ARBA00004370"/>
    </source>
</evidence>
<dbReference type="EMBL" id="MU856973">
    <property type="protein sequence ID" value="KAK4152478.1"/>
    <property type="molecule type" value="Genomic_DNA"/>
</dbReference>
<dbReference type="AlphaFoldDB" id="A0AAN6VJ32"/>
<dbReference type="InterPro" id="IPR051706">
    <property type="entry name" value="Glycosyltransferase_domain"/>
</dbReference>
<evidence type="ECO:0000256" key="6">
    <source>
        <dbReference type="ARBA" id="ARBA00023136"/>
    </source>
</evidence>
<evidence type="ECO:0000256" key="4">
    <source>
        <dbReference type="ARBA" id="ARBA00022692"/>
    </source>
</evidence>
<gene>
    <name evidence="8" type="ORF">C8A00DRAFT_34835</name>
</gene>
<dbReference type="Gene3D" id="3.90.550.20">
    <property type="match status" value="1"/>
</dbReference>
<comment type="similarity">
    <text evidence="2">Belongs to the glycosyltransferase 32 family.</text>
</comment>
<keyword evidence="3 8" id="KW-0808">Transferase</keyword>
<sequence length="326" mass="37629">MRVSFCISIALRAIVLVTLSVYVIVRLLSFKQIFFEHAGIRLTQSQVAAPTNIAGPQHIPKIIHHIFHNWRDPGNDTLPPGWASMRQGCMDLNTSFEFKLWTANASREFIETEYAWFLRTYDGYRYPVQRVDALRYFLMLHYGGIYMDLDNGCKADLTPLLHYPVWVTDGGRGALSNNILGARPNHPFWHRLTLSLLPYNWNWPVPFVSVMYSSGQWFLTAIWEEYHALLPKPDSANPDHEHRLYRIMMDGTPGADPWVFFSHQEGGGGTWHTWDNWFFEGIGEHLFLFFATLFSGIALIGWLGLRCMRRSRGYTRLPILPSGYAV</sequence>
<organism evidence="8 9">
    <name type="scientific">Chaetomidium leptoderma</name>
    <dbReference type="NCBI Taxonomy" id="669021"/>
    <lineage>
        <taxon>Eukaryota</taxon>
        <taxon>Fungi</taxon>
        <taxon>Dikarya</taxon>
        <taxon>Ascomycota</taxon>
        <taxon>Pezizomycotina</taxon>
        <taxon>Sordariomycetes</taxon>
        <taxon>Sordariomycetidae</taxon>
        <taxon>Sordariales</taxon>
        <taxon>Chaetomiaceae</taxon>
        <taxon>Chaetomidium</taxon>
    </lineage>
</organism>